<evidence type="ECO:0000313" key="3">
    <source>
        <dbReference type="Proteomes" id="UP000295192"/>
    </source>
</evidence>
<comment type="caution">
    <text evidence="2">The sequence shown here is derived from an EMBL/GenBank/DDBJ whole genome shotgun (WGS) entry which is preliminary data.</text>
</comment>
<dbReference type="OMA" id="PPMVSEI"/>
<reference evidence="2 3" key="1">
    <citation type="journal article" date="2019" name="J. Hered.">
        <title>An Improved Genome Assembly for Drosophila navojoa, the Basal Species in the mojavensis Cluster.</title>
        <authorList>
            <person name="Vanderlinde T."/>
            <person name="Dupim E.G."/>
            <person name="Nazario-Yepiz N.O."/>
            <person name="Carvalho A.B."/>
        </authorList>
    </citation>
    <scope>NUCLEOTIDE SEQUENCE [LARGE SCALE GENOMIC DNA]</scope>
    <source>
        <strain evidence="2">Navoj_Jal97</strain>
        <tissue evidence="2">Whole organism</tissue>
    </source>
</reference>
<dbReference type="Proteomes" id="UP000295192">
    <property type="component" value="Unassembled WGS sequence"/>
</dbReference>
<protein>
    <submittedName>
        <fullName evidence="2">Uncharacterized protein</fullName>
    </submittedName>
</protein>
<feature type="region of interest" description="Disordered" evidence="1">
    <location>
        <begin position="1"/>
        <end position="65"/>
    </location>
</feature>
<proteinExistence type="predicted"/>
<dbReference type="AlphaFoldDB" id="A0A484BSD7"/>
<evidence type="ECO:0000256" key="1">
    <source>
        <dbReference type="SAM" id="MobiDB-lite"/>
    </source>
</evidence>
<feature type="compositionally biased region" description="Polar residues" evidence="1">
    <location>
        <begin position="1"/>
        <end position="13"/>
    </location>
</feature>
<keyword evidence="3" id="KW-1185">Reference proteome</keyword>
<evidence type="ECO:0000313" key="2">
    <source>
        <dbReference type="EMBL" id="TDG51000.1"/>
    </source>
</evidence>
<accession>A0A484BSD7</accession>
<name>A0A484BSD7_DRONA</name>
<dbReference type="OrthoDB" id="10028801at2759"/>
<organism evidence="2 3">
    <name type="scientific">Drosophila navojoa</name>
    <name type="common">Fruit fly</name>
    <dbReference type="NCBI Taxonomy" id="7232"/>
    <lineage>
        <taxon>Eukaryota</taxon>
        <taxon>Metazoa</taxon>
        <taxon>Ecdysozoa</taxon>
        <taxon>Arthropoda</taxon>
        <taxon>Hexapoda</taxon>
        <taxon>Insecta</taxon>
        <taxon>Pterygota</taxon>
        <taxon>Neoptera</taxon>
        <taxon>Endopterygota</taxon>
        <taxon>Diptera</taxon>
        <taxon>Brachycera</taxon>
        <taxon>Muscomorpha</taxon>
        <taxon>Ephydroidea</taxon>
        <taxon>Drosophilidae</taxon>
        <taxon>Drosophila</taxon>
    </lineage>
</organism>
<feature type="compositionally biased region" description="Low complexity" evidence="1">
    <location>
        <begin position="14"/>
        <end position="29"/>
    </location>
</feature>
<dbReference type="STRING" id="7232.A0A484BSD7"/>
<gene>
    <name evidence="2" type="ORF">AWZ03_002655</name>
</gene>
<sequence length="147" mass="16204">MYAPSSYNDTVTGETLSSVSEKSESYSNEGSQPEYIDEARKKAASTYLVESTDMPPPRYQKDGTLPALYPNNMANACTLPHPRHNNGHAASIAAGHMTRDDQMLISKGVYIPSPSPAPPPDGSYYNMNSERYLSYPPMLPYHAWSLP</sequence>
<dbReference type="EMBL" id="LSRL02000012">
    <property type="protein sequence ID" value="TDG51000.1"/>
    <property type="molecule type" value="Genomic_DNA"/>
</dbReference>